<accession>A0A2A5CJA3</accession>
<gene>
    <name evidence="1" type="ORF">COA71_00405</name>
</gene>
<dbReference type="AlphaFoldDB" id="A0A2A5CJA3"/>
<dbReference type="EMBL" id="NVWI01000001">
    <property type="protein sequence ID" value="PCJ43843.1"/>
    <property type="molecule type" value="Genomic_DNA"/>
</dbReference>
<dbReference type="Proteomes" id="UP000228987">
    <property type="component" value="Unassembled WGS sequence"/>
</dbReference>
<proteinExistence type="predicted"/>
<reference evidence="2" key="1">
    <citation type="submission" date="2017-08" db="EMBL/GenBank/DDBJ databases">
        <title>A dynamic microbial community with high functional redundancy inhabits the cold, oxic subseafloor aquifer.</title>
        <authorList>
            <person name="Tully B.J."/>
            <person name="Wheat C.G."/>
            <person name="Glazer B.T."/>
            <person name="Huber J.A."/>
        </authorList>
    </citation>
    <scope>NUCLEOTIDE SEQUENCE [LARGE SCALE GENOMIC DNA]</scope>
</reference>
<sequence length="67" mass="7772">MNTNELVALKWVKLKHWCNLTGDTGNAVHARRKTGKWKDGVHCMVRDGNLWINVRESQSWVESKIPK</sequence>
<organism evidence="1 2">
    <name type="scientific">SAR86 cluster bacterium</name>
    <dbReference type="NCBI Taxonomy" id="2030880"/>
    <lineage>
        <taxon>Bacteria</taxon>
        <taxon>Pseudomonadati</taxon>
        <taxon>Pseudomonadota</taxon>
        <taxon>Gammaproteobacteria</taxon>
        <taxon>SAR86 cluster</taxon>
    </lineage>
</organism>
<evidence type="ECO:0000313" key="1">
    <source>
        <dbReference type="EMBL" id="PCJ43843.1"/>
    </source>
</evidence>
<name>A0A2A5CJA3_9GAMM</name>
<comment type="caution">
    <text evidence="1">The sequence shown here is derived from an EMBL/GenBank/DDBJ whole genome shotgun (WGS) entry which is preliminary data.</text>
</comment>
<evidence type="ECO:0000313" key="2">
    <source>
        <dbReference type="Proteomes" id="UP000228987"/>
    </source>
</evidence>
<protein>
    <submittedName>
        <fullName evidence="1">Excisionase</fullName>
    </submittedName>
</protein>